<dbReference type="EMBL" id="JALLPJ020001381">
    <property type="protein sequence ID" value="KAL3766718.1"/>
    <property type="molecule type" value="Genomic_DNA"/>
</dbReference>
<evidence type="ECO:0000256" key="1">
    <source>
        <dbReference type="ARBA" id="ARBA00004477"/>
    </source>
</evidence>
<comment type="caution">
    <text evidence="11">Lacks conserved residue(s) required for the propagation of feature annotation.</text>
</comment>
<reference evidence="12 13" key="1">
    <citation type="submission" date="2024-10" db="EMBL/GenBank/DDBJ databases">
        <title>Updated reference genomes for cyclostephanoid diatoms.</title>
        <authorList>
            <person name="Roberts W.R."/>
            <person name="Alverson A.J."/>
        </authorList>
    </citation>
    <scope>NUCLEOTIDE SEQUENCE [LARGE SCALE GENOMIC DNA]</scope>
    <source>
        <strain evidence="12 13">AJA010-31</strain>
    </source>
</reference>
<keyword evidence="13" id="KW-1185">Reference proteome</keyword>
<dbReference type="EC" id="2.3.1.-" evidence="11"/>
<sequence>MQSNNTRKRPIKQHPLLPKGVEVIVPPPPFEACTQVDRLLVYATSLIIVGSPFWFYGGIIWLYRKWKQYTSLAVQCADGTCTNNVTQEDNKRCIVDAERIEQYARYKKLAKRFGAALAAIILLSILGPHRNEKLGTALGVRKWRLWDAWLNYVGFSVMRDHGKTNHEIVHPDFDMKSSPAMFAFIPHGIFPFGLAFSCLPERGYTNTWGPFRPVVATATKLFPFVRTLISWMGGVDASRNSVSRALKTHQRIGISPGGIAEMFETYPKAGYHPNDEAVLLRDRLGMFKLALQHRLPIVPVYCFGATKMFRRVQLPHFIETLSRLFKISLCLFFGKLGLPIPFRQRLLYVLGRTIFPPLADGEDVSMLENDDLNQRVREMHDAFCDEIVRIFDRNKEHYGLDHKTLKIV</sequence>
<keyword evidence="3" id="KW-0444">Lipid biosynthesis</keyword>
<dbReference type="AlphaFoldDB" id="A0ABD3MUT2"/>
<evidence type="ECO:0000256" key="4">
    <source>
        <dbReference type="ARBA" id="ARBA00022679"/>
    </source>
</evidence>
<gene>
    <name evidence="12" type="ORF">ACHAWO_001150</name>
</gene>
<dbReference type="Pfam" id="PF03982">
    <property type="entry name" value="DAGAT"/>
    <property type="match status" value="1"/>
</dbReference>
<comment type="similarity">
    <text evidence="2 11">Belongs to the diacylglycerol acyltransferase family.</text>
</comment>
<evidence type="ECO:0000256" key="6">
    <source>
        <dbReference type="ARBA" id="ARBA00022824"/>
    </source>
</evidence>
<dbReference type="PANTHER" id="PTHR12317">
    <property type="entry name" value="DIACYLGLYCEROL O-ACYLTRANSFERASE"/>
    <property type="match status" value="1"/>
</dbReference>
<evidence type="ECO:0000256" key="10">
    <source>
        <dbReference type="ARBA" id="ARBA00023315"/>
    </source>
</evidence>
<evidence type="ECO:0000256" key="5">
    <source>
        <dbReference type="ARBA" id="ARBA00022692"/>
    </source>
</evidence>
<organism evidence="12 13">
    <name type="scientific">Cyclotella atomus</name>
    <dbReference type="NCBI Taxonomy" id="382360"/>
    <lineage>
        <taxon>Eukaryota</taxon>
        <taxon>Sar</taxon>
        <taxon>Stramenopiles</taxon>
        <taxon>Ochrophyta</taxon>
        <taxon>Bacillariophyta</taxon>
        <taxon>Coscinodiscophyceae</taxon>
        <taxon>Thalassiosirophycidae</taxon>
        <taxon>Stephanodiscales</taxon>
        <taxon>Stephanodiscaceae</taxon>
        <taxon>Cyclotella</taxon>
    </lineage>
</organism>
<keyword evidence="10" id="KW-0012">Acyltransferase</keyword>
<evidence type="ECO:0000313" key="12">
    <source>
        <dbReference type="EMBL" id="KAL3766718.1"/>
    </source>
</evidence>
<dbReference type="GO" id="GO:0006629">
    <property type="term" value="P:lipid metabolic process"/>
    <property type="evidence" value="ECO:0007669"/>
    <property type="project" value="UniProtKB-KW"/>
</dbReference>
<keyword evidence="8" id="KW-0443">Lipid metabolism</keyword>
<dbReference type="Proteomes" id="UP001530400">
    <property type="component" value="Unassembled WGS sequence"/>
</dbReference>
<protein>
    <recommendedName>
        <fullName evidence="11">Acyltransferase</fullName>
        <ecNumber evidence="11">2.3.1.-</ecNumber>
    </recommendedName>
</protein>
<feature type="transmembrane region" description="Helical" evidence="11">
    <location>
        <begin position="39"/>
        <end position="63"/>
    </location>
</feature>
<proteinExistence type="inferred from homology"/>
<comment type="caution">
    <text evidence="12">The sequence shown here is derived from an EMBL/GenBank/DDBJ whole genome shotgun (WGS) entry which is preliminary data.</text>
</comment>
<dbReference type="PANTHER" id="PTHR12317:SF63">
    <property type="entry name" value="DIACYLGLYCEROL O-ACYLTRANSFERASE 2"/>
    <property type="match status" value="1"/>
</dbReference>
<evidence type="ECO:0000313" key="13">
    <source>
        <dbReference type="Proteomes" id="UP001530400"/>
    </source>
</evidence>
<evidence type="ECO:0000256" key="8">
    <source>
        <dbReference type="ARBA" id="ARBA00023098"/>
    </source>
</evidence>
<dbReference type="InterPro" id="IPR007130">
    <property type="entry name" value="DAGAT"/>
</dbReference>
<keyword evidence="9 11" id="KW-0472">Membrane</keyword>
<comment type="subcellular location">
    <subcellularLocation>
        <location evidence="1 11">Endoplasmic reticulum membrane</location>
        <topology evidence="1 11">Multi-pass membrane protein</topology>
    </subcellularLocation>
</comment>
<keyword evidence="6 11" id="KW-0256">Endoplasmic reticulum</keyword>
<dbReference type="GO" id="GO:0005789">
    <property type="term" value="C:endoplasmic reticulum membrane"/>
    <property type="evidence" value="ECO:0007669"/>
    <property type="project" value="UniProtKB-SubCell"/>
</dbReference>
<dbReference type="CDD" id="cd07987">
    <property type="entry name" value="LPLAT_MGAT-like"/>
    <property type="match status" value="1"/>
</dbReference>
<evidence type="ECO:0000256" key="7">
    <source>
        <dbReference type="ARBA" id="ARBA00022989"/>
    </source>
</evidence>
<keyword evidence="4 11" id="KW-0808">Transferase</keyword>
<evidence type="ECO:0000256" key="2">
    <source>
        <dbReference type="ARBA" id="ARBA00005420"/>
    </source>
</evidence>
<evidence type="ECO:0000256" key="9">
    <source>
        <dbReference type="ARBA" id="ARBA00023136"/>
    </source>
</evidence>
<accession>A0ABD3MUT2</accession>
<dbReference type="GO" id="GO:0016746">
    <property type="term" value="F:acyltransferase activity"/>
    <property type="evidence" value="ECO:0007669"/>
    <property type="project" value="UniProtKB-KW"/>
</dbReference>
<keyword evidence="7 11" id="KW-1133">Transmembrane helix</keyword>
<evidence type="ECO:0000256" key="3">
    <source>
        <dbReference type="ARBA" id="ARBA00022516"/>
    </source>
</evidence>
<keyword evidence="5 11" id="KW-0812">Transmembrane</keyword>
<name>A0ABD3MUT2_9STRA</name>
<evidence type="ECO:0000256" key="11">
    <source>
        <dbReference type="RuleBase" id="RU367023"/>
    </source>
</evidence>